<organism evidence="1 2">
    <name type="scientific">Streptomyces lincolnensis</name>
    <dbReference type="NCBI Taxonomy" id="1915"/>
    <lineage>
        <taxon>Bacteria</taxon>
        <taxon>Bacillati</taxon>
        <taxon>Actinomycetota</taxon>
        <taxon>Actinomycetes</taxon>
        <taxon>Kitasatosporales</taxon>
        <taxon>Streptomycetaceae</taxon>
        <taxon>Streptomyces</taxon>
    </lineage>
</organism>
<dbReference type="AlphaFoldDB" id="A0A1B1MAH1"/>
<evidence type="ECO:0000313" key="1">
    <source>
        <dbReference type="EMBL" id="ANS65392.1"/>
    </source>
</evidence>
<reference evidence="1 2" key="1">
    <citation type="submission" date="2016-07" db="EMBL/GenBank/DDBJ databases">
        <title>Enhancement of antibiotic productionsby engineered nitrateutilization in actinobacteria.</title>
        <authorList>
            <person name="Meng S.C."/>
        </authorList>
    </citation>
    <scope>NUCLEOTIDE SEQUENCE [LARGE SCALE GENOMIC DNA]</scope>
    <source>
        <strain evidence="1 2">NRRL 2936</strain>
    </source>
</reference>
<name>A0A1B1MAH1_STRLN</name>
<protein>
    <submittedName>
        <fullName evidence="1">MoeA domain-containing protein</fullName>
    </submittedName>
</protein>
<dbReference type="InterPro" id="IPR018958">
    <property type="entry name" value="Knr4/Smi1-like_dom"/>
</dbReference>
<dbReference type="InterPro" id="IPR037883">
    <property type="entry name" value="Knr4/Smi1-like_sf"/>
</dbReference>
<keyword evidence="2" id="KW-1185">Reference proteome</keyword>
<dbReference type="EMBL" id="CP016438">
    <property type="protein sequence ID" value="ANS65392.1"/>
    <property type="molecule type" value="Genomic_DNA"/>
</dbReference>
<dbReference type="KEGG" id="sls:SLINC_3168"/>
<dbReference type="SUPFAM" id="SSF160631">
    <property type="entry name" value="SMI1/KNR4-like"/>
    <property type="match status" value="1"/>
</dbReference>
<proteinExistence type="predicted"/>
<gene>
    <name evidence="1" type="ORF">SLINC_3168</name>
</gene>
<evidence type="ECO:0000313" key="2">
    <source>
        <dbReference type="Proteomes" id="UP000092598"/>
    </source>
</evidence>
<sequence>MAGGIPDLTELWQRFDNWLVEHAPGDHGSLRPGCPNGETKRLEDSLGFPLHEDVRTTLAMHNGVTPRRASTDPGAFLLGYSLLDVDGILEAHRDLVSMVEDAREEGEEDLVVGRIADSQWVPLARNISGDLLFVDHRHHHRGEIGEMSFGDPEYRLLWPRMDLMLVDLCDSVENGTPVTSVPRVPVLYGGRMLEWHTRPPQ</sequence>
<accession>A0A1B1MAH1</accession>
<dbReference type="Pfam" id="PF09346">
    <property type="entry name" value="SMI1_KNR4"/>
    <property type="match status" value="1"/>
</dbReference>
<dbReference type="RefSeq" id="WP_067433082.1">
    <property type="nucleotide sequence ID" value="NZ_CP016438.1"/>
</dbReference>
<dbReference type="OrthoDB" id="4293702at2"/>
<dbReference type="PATRIC" id="fig|1915.4.peg.3486"/>
<dbReference type="Proteomes" id="UP000092598">
    <property type="component" value="Chromosome"/>
</dbReference>